<protein>
    <submittedName>
        <fullName evidence="1">TIGR03085 family protein</fullName>
    </submittedName>
</protein>
<dbReference type="Proteomes" id="UP000199034">
    <property type="component" value="Unassembled WGS sequence"/>
</dbReference>
<accession>A0A1G6QXS9</accession>
<sequence>MNLARRERLALCDLAQEVGRSAGTRCGDWDAGDLVAHLLVRERSPLGALGIAVGPLSGLADRAMARLQEQPYDVLVERLRSPGLTPYALPPVEVLANTLEYLVHHEDLLRGQPDWAPRSLAAADLDLVWRLVGVSGRMLVRPADVPVRVVRSDTGASTTLRRGADPVVVTGPVVEVTLFLFGRAAVRDVVLDGPDDRVDALRSASLGI</sequence>
<dbReference type="EMBL" id="FMZM01000005">
    <property type="protein sequence ID" value="SDC96565.1"/>
    <property type="molecule type" value="Genomic_DNA"/>
</dbReference>
<dbReference type="STRING" id="1045774.SAMN05421872_10553"/>
<dbReference type="AlphaFoldDB" id="A0A1G6QXS9"/>
<dbReference type="SUPFAM" id="SSF109854">
    <property type="entry name" value="DinB/YfiT-like putative metalloenzymes"/>
    <property type="match status" value="1"/>
</dbReference>
<dbReference type="InterPro" id="IPR034660">
    <property type="entry name" value="DinB/YfiT-like"/>
</dbReference>
<keyword evidence="2" id="KW-1185">Reference proteome</keyword>
<dbReference type="NCBIfam" id="TIGR03085">
    <property type="entry name" value="TIGR03085 family metal-binding protein"/>
    <property type="match status" value="1"/>
</dbReference>
<gene>
    <name evidence="1" type="ORF">SAMN05421872_10553</name>
</gene>
<organism evidence="1 2">
    <name type="scientific">Nocardioides lianchengensis</name>
    <dbReference type="NCBI Taxonomy" id="1045774"/>
    <lineage>
        <taxon>Bacteria</taxon>
        <taxon>Bacillati</taxon>
        <taxon>Actinomycetota</taxon>
        <taxon>Actinomycetes</taxon>
        <taxon>Propionibacteriales</taxon>
        <taxon>Nocardioidaceae</taxon>
        <taxon>Nocardioides</taxon>
    </lineage>
</organism>
<reference evidence="1 2" key="1">
    <citation type="submission" date="2016-10" db="EMBL/GenBank/DDBJ databases">
        <authorList>
            <person name="de Groot N.N."/>
        </authorList>
    </citation>
    <scope>NUCLEOTIDE SEQUENCE [LARGE SCALE GENOMIC DNA]</scope>
    <source>
        <strain evidence="1 2">CGMCC 4.6858</strain>
    </source>
</reference>
<dbReference type="NCBIfam" id="TIGR03083">
    <property type="entry name" value="maleylpyruvate isomerase family mycothiol-dependent enzyme"/>
    <property type="match status" value="1"/>
</dbReference>
<name>A0A1G6QXS9_9ACTN</name>
<dbReference type="InterPro" id="IPR017519">
    <property type="entry name" value="CHP03085"/>
</dbReference>
<dbReference type="RefSeq" id="WP_170867004.1">
    <property type="nucleotide sequence ID" value="NZ_FMZM01000005.1"/>
</dbReference>
<dbReference type="InterPro" id="IPR017517">
    <property type="entry name" value="Maleyloyr_isom"/>
</dbReference>
<proteinExistence type="predicted"/>
<evidence type="ECO:0000313" key="2">
    <source>
        <dbReference type="Proteomes" id="UP000199034"/>
    </source>
</evidence>
<evidence type="ECO:0000313" key="1">
    <source>
        <dbReference type="EMBL" id="SDC96565.1"/>
    </source>
</evidence>